<dbReference type="Proteomes" id="UP001500457">
    <property type="component" value="Unassembled WGS sequence"/>
</dbReference>
<name>A0ABP9EDU6_9PSEU</name>
<comment type="caution">
    <text evidence="2">The sequence shown here is derived from an EMBL/GenBank/DDBJ whole genome shotgun (WGS) entry which is preliminary data.</text>
</comment>
<organism evidence="2 3">
    <name type="scientific">Actinomycetospora straminea</name>
    <dbReference type="NCBI Taxonomy" id="663607"/>
    <lineage>
        <taxon>Bacteria</taxon>
        <taxon>Bacillati</taxon>
        <taxon>Actinomycetota</taxon>
        <taxon>Actinomycetes</taxon>
        <taxon>Pseudonocardiales</taxon>
        <taxon>Pseudonocardiaceae</taxon>
        <taxon>Actinomycetospora</taxon>
    </lineage>
</organism>
<dbReference type="EMBL" id="BAABHQ010000004">
    <property type="protein sequence ID" value="GAA4870032.1"/>
    <property type="molecule type" value="Genomic_DNA"/>
</dbReference>
<keyword evidence="3" id="KW-1185">Reference proteome</keyword>
<protein>
    <recommendedName>
        <fullName evidence="1">SCO6045-like C-terminal domain-containing protein</fullName>
    </recommendedName>
</protein>
<feature type="domain" description="SCO6045-like C-terminal" evidence="1">
    <location>
        <begin position="7"/>
        <end position="94"/>
    </location>
</feature>
<sequence>MSREELAARQAALLAALVADGPAPAGIDPARVALEADALRAKRRRALARLLPVEVHERLGAELGPRLDAWIAAHPRRTGTSMRDDAADFTVTLRAEGLVPRRSLRELVRAMRHRWH</sequence>
<proteinExistence type="predicted"/>
<reference evidence="3" key="1">
    <citation type="journal article" date="2019" name="Int. J. Syst. Evol. Microbiol.">
        <title>The Global Catalogue of Microorganisms (GCM) 10K type strain sequencing project: providing services to taxonomists for standard genome sequencing and annotation.</title>
        <authorList>
            <consortium name="The Broad Institute Genomics Platform"/>
            <consortium name="The Broad Institute Genome Sequencing Center for Infectious Disease"/>
            <person name="Wu L."/>
            <person name="Ma J."/>
        </authorList>
    </citation>
    <scope>NUCLEOTIDE SEQUENCE [LARGE SCALE GENOMIC DNA]</scope>
    <source>
        <strain evidence="3">JCM 17983</strain>
    </source>
</reference>
<evidence type="ECO:0000259" key="1">
    <source>
        <dbReference type="Pfam" id="PF26136"/>
    </source>
</evidence>
<dbReference type="Pfam" id="PF26136">
    <property type="entry name" value="SCO6045_C"/>
    <property type="match status" value="1"/>
</dbReference>
<dbReference type="InterPro" id="IPR058711">
    <property type="entry name" value="SCO6045-like_C"/>
</dbReference>
<gene>
    <name evidence="2" type="ORF">GCM10023203_18970</name>
</gene>
<evidence type="ECO:0000313" key="3">
    <source>
        <dbReference type="Proteomes" id="UP001500457"/>
    </source>
</evidence>
<dbReference type="RefSeq" id="WP_274234602.1">
    <property type="nucleotide sequence ID" value="NZ_BAABHQ010000004.1"/>
</dbReference>
<evidence type="ECO:0000313" key="2">
    <source>
        <dbReference type="EMBL" id="GAA4870032.1"/>
    </source>
</evidence>
<accession>A0ABP9EDU6</accession>